<dbReference type="AlphaFoldDB" id="A0A366WQG1"/>
<dbReference type="OrthoDB" id="7867799at2"/>
<name>A0A366WQG1_9RHOB</name>
<reference evidence="2 3" key="1">
    <citation type="submission" date="2018-07" db="EMBL/GenBank/DDBJ databases">
        <title>Modular assembly of carbohydrate-degrading microbial communities in the ocean.</title>
        <authorList>
            <person name="Enke T.N."/>
            <person name="Datta M.S."/>
            <person name="Schwartzman J.A."/>
            <person name="Cermak N."/>
            <person name="Schmitz D.A."/>
            <person name="Barrere J."/>
            <person name="Cordero O.X."/>
        </authorList>
    </citation>
    <scope>NUCLEOTIDE SEQUENCE [LARGE SCALE GENOMIC DNA]</scope>
    <source>
        <strain evidence="2 3">C3M10</strain>
    </source>
</reference>
<dbReference type="Proteomes" id="UP000252706">
    <property type="component" value="Unassembled WGS sequence"/>
</dbReference>
<evidence type="ECO:0000313" key="2">
    <source>
        <dbReference type="EMBL" id="RBW50799.1"/>
    </source>
</evidence>
<feature type="transmembrane region" description="Helical" evidence="1">
    <location>
        <begin position="12"/>
        <end position="32"/>
    </location>
</feature>
<sequence length="72" mass="7605">MAHTTANTTSIPAVFGVVADIFSGIFGALLQLNEASTKVRKIEALSALSDADLSARGVDRADIIRRVMTDTL</sequence>
<gene>
    <name evidence="2" type="ORF">DS909_19785</name>
</gene>
<comment type="caution">
    <text evidence="2">The sequence shown here is derived from an EMBL/GenBank/DDBJ whole genome shotgun (WGS) entry which is preliminary data.</text>
</comment>
<dbReference type="RefSeq" id="WP_113825284.1">
    <property type="nucleotide sequence ID" value="NZ_QOCE01000047.1"/>
</dbReference>
<evidence type="ECO:0000256" key="1">
    <source>
        <dbReference type="SAM" id="Phobius"/>
    </source>
</evidence>
<evidence type="ECO:0000313" key="3">
    <source>
        <dbReference type="Proteomes" id="UP000252706"/>
    </source>
</evidence>
<keyword evidence="1" id="KW-0472">Membrane</keyword>
<keyword evidence="1" id="KW-1133">Transmembrane helix</keyword>
<dbReference type="EMBL" id="QOCE01000047">
    <property type="protein sequence ID" value="RBW50799.1"/>
    <property type="molecule type" value="Genomic_DNA"/>
</dbReference>
<protein>
    <submittedName>
        <fullName evidence="2">DUF1127 domain-containing protein</fullName>
    </submittedName>
</protein>
<organism evidence="2 3">
    <name type="scientific">Phaeobacter gallaeciensis</name>
    <dbReference type="NCBI Taxonomy" id="60890"/>
    <lineage>
        <taxon>Bacteria</taxon>
        <taxon>Pseudomonadati</taxon>
        <taxon>Pseudomonadota</taxon>
        <taxon>Alphaproteobacteria</taxon>
        <taxon>Rhodobacterales</taxon>
        <taxon>Roseobacteraceae</taxon>
        <taxon>Phaeobacter</taxon>
    </lineage>
</organism>
<accession>A0A366WQG1</accession>
<proteinExistence type="predicted"/>
<keyword evidence="1" id="KW-0812">Transmembrane</keyword>